<dbReference type="AlphaFoldDB" id="A0A1Q9RAE1"/>
<reference evidence="1 2" key="1">
    <citation type="submission" date="2016-10" db="EMBL/GenBank/DDBJ databases">
        <title>Genome Sequence of Pseudomonas putida GM4FR.</title>
        <authorList>
            <person name="Poehlein A."/>
            <person name="Wemheuer F."/>
            <person name="Hollensteiner J."/>
            <person name="Wemheuer B."/>
        </authorList>
    </citation>
    <scope>NUCLEOTIDE SEQUENCE [LARGE SCALE GENOMIC DNA]</scope>
    <source>
        <strain evidence="1 2">GM4FR</strain>
    </source>
</reference>
<dbReference type="InterPro" id="IPR023214">
    <property type="entry name" value="HAD_sf"/>
</dbReference>
<gene>
    <name evidence="1" type="ORF">PSEMO_06640</name>
</gene>
<evidence type="ECO:0000313" key="1">
    <source>
        <dbReference type="EMBL" id="OLS64379.1"/>
    </source>
</evidence>
<dbReference type="Gene3D" id="3.40.50.1000">
    <property type="entry name" value="HAD superfamily/HAD-like"/>
    <property type="match status" value="1"/>
</dbReference>
<name>A0A1Q9RAE1_PSEPU</name>
<evidence type="ECO:0000313" key="2">
    <source>
        <dbReference type="Proteomes" id="UP000186736"/>
    </source>
</evidence>
<proteinExistence type="predicted"/>
<accession>A0A1Q9RAE1</accession>
<protein>
    <submittedName>
        <fullName evidence="1">Uncharacterized protein</fullName>
    </submittedName>
</protein>
<dbReference type="SUPFAM" id="SSF56784">
    <property type="entry name" value="HAD-like"/>
    <property type="match status" value="1"/>
</dbReference>
<dbReference type="Proteomes" id="UP000186736">
    <property type="component" value="Unassembled WGS sequence"/>
</dbReference>
<comment type="caution">
    <text evidence="1">The sequence shown here is derived from an EMBL/GenBank/DDBJ whole genome shotgun (WGS) entry which is preliminary data.</text>
</comment>
<dbReference type="InterPro" id="IPR036412">
    <property type="entry name" value="HAD-like_sf"/>
</dbReference>
<dbReference type="EMBL" id="MKZO01000006">
    <property type="protein sequence ID" value="OLS64379.1"/>
    <property type="molecule type" value="Genomic_DNA"/>
</dbReference>
<sequence length="212" mass="24195">MMARYRMLERTQASGKRAWQAIGHAMNRPRIRISFDIDDTLACLPHHSPAEDSKLPDFIHRWLGEPLRSGTRALIRDLRRQGCSIWIYTSSGRTPSYIRRWLMLYGIRVDGVVNSDRHNHALTEHAFEKMPSKFPPAFDIDLHVDDSDGVRIEGDDHGFRVVVICPKDKSWAKKVLAAAGEVQAKLAPQHKPVVAVRRPETVTSWRGLDRAN</sequence>
<organism evidence="1 2">
    <name type="scientific">Pseudomonas putida</name>
    <name type="common">Arthrobacter siderocapsulatus</name>
    <dbReference type="NCBI Taxonomy" id="303"/>
    <lineage>
        <taxon>Bacteria</taxon>
        <taxon>Pseudomonadati</taxon>
        <taxon>Pseudomonadota</taxon>
        <taxon>Gammaproteobacteria</taxon>
        <taxon>Pseudomonadales</taxon>
        <taxon>Pseudomonadaceae</taxon>
        <taxon>Pseudomonas</taxon>
    </lineage>
</organism>